<comment type="caution">
    <text evidence="1">The sequence shown here is derived from an EMBL/GenBank/DDBJ whole genome shotgun (WGS) entry which is preliminary data.</text>
</comment>
<proteinExistence type="predicted"/>
<feature type="non-terminal residue" evidence="1">
    <location>
        <position position="96"/>
    </location>
</feature>
<accession>A0A5J4TI58</accession>
<protein>
    <submittedName>
        <fullName evidence="1">Uncharacterized protein</fullName>
    </submittedName>
</protein>
<dbReference type="Proteomes" id="UP000324800">
    <property type="component" value="Unassembled WGS sequence"/>
</dbReference>
<dbReference type="AlphaFoldDB" id="A0A5J4TI58"/>
<evidence type="ECO:0000313" key="2">
    <source>
        <dbReference type="Proteomes" id="UP000324800"/>
    </source>
</evidence>
<gene>
    <name evidence="1" type="ORF">EZS28_047044</name>
</gene>
<organism evidence="1 2">
    <name type="scientific">Streblomastix strix</name>
    <dbReference type="NCBI Taxonomy" id="222440"/>
    <lineage>
        <taxon>Eukaryota</taxon>
        <taxon>Metamonada</taxon>
        <taxon>Preaxostyla</taxon>
        <taxon>Oxymonadida</taxon>
        <taxon>Streblomastigidae</taxon>
        <taxon>Streblomastix</taxon>
    </lineage>
</organism>
<evidence type="ECO:0000313" key="1">
    <source>
        <dbReference type="EMBL" id="KAA6357430.1"/>
    </source>
</evidence>
<name>A0A5J4TI58_9EUKA</name>
<sequence length="96" mass="10562">MSALNHTESPIVIPEDITTDTIMVLLEDKKRKDRIQVAVALGQVSRLGKHTIGGITVKCTSEQARTLLAEMETASDYTQNEFALFSCFGSKDLAYV</sequence>
<dbReference type="EMBL" id="SNRW01031438">
    <property type="protein sequence ID" value="KAA6357430.1"/>
    <property type="molecule type" value="Genomic_DNA"/>
</dbReference>
<reference evidence="1 2" key="1">
    <citation type="submission" date="2019-03" db="EMBL/GenBank/DDBJ databases">
        <title>Single cell metagenomics reveals metabolic interactions within the superorganism composed of flagellate Streblomastix strix and complex community of Bacteroidetes bacteria on its surface.</title>
        <authorList>
            <person name="Treitli S.C."/>
            <person name="Kolisko M."/>
            <person name="Husnik F."/>
            <person name="Keeling P."/>
            <person name="Hampl V."/>
        </authorList>
    </citation>
    <scope>NUCLEOTIDE SEQUENCE [LARGE SCALE GENOMIC DNA]</scope>
    <source>
        <strain evidence="1">ST1C</strain>
    </source>
</reference>